<dbReference type="InterPro" id="IPR007325">
    <property type="entry name" value="KFase/CYL"/>
</dbReference>
<accession>A0AB94IXW7</accession>
<keyword evidence="2" id="KW-1185">Reference proteome</keyword>
<dbReference type="PANTHER" id="PTHR31118">
    <property type="entry name" value="CYCLASE-LIKE PROTEIN 2"/>
    <property type="match status" value="1"/>
</dbReference>
<dbReference type="InterPro" id="IPR037175">
    <property type="entry name" value="KFase_sf"/>
</dbReference>
<name>A0AB94IXW7_9BACT</name>
<protein>
    <submittedName>
        <fullName evidence="1">Predicted metal-dependent hydrolase</fullName>
    </submittedName>
</protein>
<proteinExistence type="predicted"/>
<dbReference type="EMBL" id="FP929056">
    <property type="protein sequence ID" value="CBL28683.1"/>
    <property type="molecule type" value="Genomic_DNA"/>
</dbReference>
<reference evidence="2" key="1">
    <citation type="submission" date="2010-03" db="EMBL/GenBank/DDBJ databases">
        <title>The genome sequence of Synergistetes sp. SGP1.</title>
        <authorList>
            <consortium name="metaHIT consortium -- http://www.metahit.eu/"/>
            <person name="Pajon A."/>
            <person name="Turner K."/>
            <person name="Parkhill J."/>
            <person name="Wade W."/>
            <person name="Vartoukian S."/>
        </authorList>
    </citation>
    <scope>NUCLEOTIDE SEQUENCE [LARGE SCALE GENOMIC DNA]</scope>
    <source>
        <strain evidence="2">SGP1</strain>
    </source>
</reference>
<keyword evidence="1" id="KW-0378">Hydrolase</keyword>
<organism evidence="1 2">
    <name type="scientific">Fretibacterium fastidiosum</name>
    <dbReference type="NCBI Taxonomy" id="651822"/>
    <lineage>
        <taxon>Bacteria</taxon>
        <taxon>Thermotogati</taxon>
        <taxon>Synergistota</taxon>
        <taxon>Synergistia</taxon>
        <taxon>Synergistales</taxon>
        <taxon>Aminobacteriaceae</taxon>
        <taxon>Fretibacterium</taxon>
    </lineage>
</organism>
<evidence type="ECO:0000313" key="2">
    <source>
        <dbReference type="Proteomes" id="UP000008957"/>
    </source>
</evidence>
<dbReference type="Proteomes" id="UP000008957">
    <property type="component" value="Chromosome"/>
</dbReference>
<dbReference type="SUPFAM" id="SSF102198">
    <property type="entry name" value="Putative cyclase"/>
    <property type="match status" value="1"/>
</dbReference>
<dbReference type="GO" id="GO:0004061">
    <property type="term" value="F:arylformamidase activity"/>
    <property type="evidence" value="ECO:0007669"/>
    <property type="project" value="InterPro"/>
</dbReference>
<dbReference type="Gene3D" id="3.50.30.50">
    <property type="entry name" value="Putative cyclase"/>
    <property type="match status" value="1"/>
</dbReference>
<dbReference type="RefSeq" id="WP_015556830.1">
    <property type="nucleotide sequence ID" value="NC_021038.1"/>
</dbReference>
<reference evidence="1 2" key="2">
    <citation type="submission" date="2010-03" db="EMBL/GenBank/DDBJ databases">
        <authorList>
            <person name="Pajon A."/>
        </authorList>
    </citation>
    <scope>NUCLEOTIDE SEQUENCE [LARGE SCALE GENOMIC DNA]</scope>
    <source>
        <strain evidence="1 2">SGP1</strain>
    </source>
</reference>
<dbReference type="PANTHER" id="PTHR31118:SF12">
    <property type="entry name" value="CYCLASE-LIKE PROTEIN 2"/>
    <property type="match status" value="1"/>
</dbReference>
<dbReference type="Pfam" id="PF04199">
    <property type="entry name" value="Cyclase"/>
    <property type="match status" value="1"/>
</dbReference>
<gene>
    <name evidence="1" type="ORF">SY1_17820</name>
</gene>
<sequence length="242" mass="27305">MNFNQKWKIIDLSQEIYEGMPVFGMHQKTFFMVNQTHEQNMKDTGSKTLGFSARNMLISEHGPTHSDAVWEFKPDGPTIEKMALELFYGDAICVDLRHVRYPDYIEVKDIEEALEKHGLDIRKGDIFLMYTGHYERTYPDRGYGGITAKHSGVSYEAAKWLAEKGVVNIGVDSPAIDQTPDDLDFSGHLVCGEFGITNTENLCNLDKVVGKRFIYMGLPLRIRAGSGSPIRAVALVEREPEP</sequence>
<dbReference type="AlphaFoldDB" id="A0AB94IXW7"/>
<evidence type="ECO:0000313" key="1">
    <source>
        <dbReference type="EMBL" id="CBL28683.1"/>
    </source>
</evidence>
<dbReference type="KEGG" id="sbr:SY1_17820"/>
<dbReference type="GO" id="GO:0019441">
    <property type="term" value="P:L-tryptophan catabolic process to kynurenine"/>
    <property type="evidence" value="ECO:0007669"/>
    <property type="project" value="InterPro"/>
</dbReference>